<proteinExistence type="predicted"/>
<keyword evidence="1" id="KW-0479">Metal-binding</keyword>
<dbReference type="GO" id="GO:0008270">
    <property type="term" value="F:zinc ion binding"/>
    <property type="evidence" value="ECO:0007669"/>
    <property type="project" value="UniProtKB-KW"/>
</dbReference>
<keyword evidence="1" id="KW-0863">Zinc-finger</keyword>
<organism evidence="4 5">
    <name type="scientific">Macrosiphum euphorbiae</name>
    <name type="common">potato aphid</name>
    <dbReference type="NCBI Taxonomy" id="13131"/>
    <lineage>
        <taxon>Eukaryota</taxon>
        <taxon>Metazoa</taxon>
        <taxon>Ecdysozoa</taxon>
        <taxon>Arthropoda</taxon>
        <taxon>Hexapoda</taxon>
        <taxon>Insecta</taxon>
        <taxon>Pterygota</taxon>
        <taxon>Neoptera</taxon>
        <taxon>Paraneoptera</taxon>
        <taxon>Hemiptera</taxon>
        <taxon>Sternorrhyncha</taxon>
        <taxon>Aphidomorpha</taxon>
        <taxon>Aphidoidea</taxon>
        <taxon>Aphididae</taxon>
        <taxon>Macrosiphini</taxon>
        <taxon>Macrosiphum</taxon>
    </lineage>
</organism>
<comment type="caution">
    <text evidence="4">The sequence shown here is derived from an EMBL/GenBank/DDBJ whole genome shotgun (WGS) entry which is preliminary data.</text>
</comment>
<protein>
    <recommendedName>
        <fullName evidence="3">C2H2-type domain-containing protein</fullName>
    </recommendedName>
</protein>
<evidence type="ECO:0000256" key="2">
    <source>
        <dbReference type="SAM" id="MobiDB-lite"/>
    </source>
</evidence>
<accession>A0AAV0XNV7</accession>
<feature type="region of interest" description="Disordered" evidence="2">
    <location>
        <begin position="1"/>
        <end position="77"/>
    </location>
</feature>
<dbReference type="AlphaFoldDB" id="A0AAV0XNV7"/>
<name>A0AAV0XNV7_9HEMI</name>
<dbReference type="Proteomes" id="UP001160148">
    <property type="component" value="Unassembled WGS sequence"/>
</dbReference>
<feature type="compositionally biased region" description="Low complexity" evidence="2">
    <location>
        <begin position="38"/>
        <end position="64"/>
    </location>
</feature>
<evidence type="ECO:0000259" key="3">
    <source>
        <dbReference type="PROSITE" id="PS50157"/>
    </source>
</evidence>
<keyword evidence="1" id="KW-0862">Zinc</keyword>
<gene>
    <name evidence="4" type="ORF">MEUPH1_LOCUS24468</name>
</gene>
<feature type="region of interest" description="Disordered" evidence="2">
    <location>
        <begin position="679"/>
        <end position="704"/>
    </location>
</feature>
<keyword evidence="5" id="KW-1185">Reference proteome</keyword>
<dbReference type="InterPro" id="IPR013087">
    <property type="entry name" value="Znf_C2H2_type"/>
</dbReference>
<dbReference type="EMBL" id="CARXXK010000339">
    <property type="protein sequence ID" value="CAI6370339.1"/>
    <property type="molecule type" value="Genomic_DNA"/>
</dbReference>
<dbReference type="SMART" id="SM00355">
    <property type="entry name" value="ZnF_C2H2"/>
    <property type="match status" value="2"/>
</dbReference>
<feature type="domain" description="C2H2-type" evidence="3">
    <location>
        <begin position="570"/>
        <end position="598"/>
    </location>
</feature>
<dbReference type="PROSITE" id="PS00028">
    <property type="entry name" value="ZINC_FINGER_C2H2_1"/>
    <property type="match status" value="1"/>
</dbReference>
<dbReference type="PROSITE" id="PS50157">
    <property type="entry name" value="ZINC_FINGER_C2H2_2"/>
    <property type="match status" value="1"/>
</dbReference>
<evidence type="ECO:0000256" key="1">
    <source>
        <dbReference type="PROSITE-ProRule" id="PRU00042"/>
    </source>
</evidence>
<sequence length="704" mass="77794">MVNSDTMEVSVGELPGHPPTPRPLLVEEIFTPSPTPSPHLLELPPSSMTSPSLPSASPQPLLPGRSPPPTTDPYEFFLSEPEFESPSGQVSPDLLGMSTEPMDVGVDSDEEGLRPRRLNVAQRNALKVDTQMVKYCPVCDFMTVGHKLGRHLANRHRSQIKKPRDLNIRKICQHIASESRKSYSVVPLRVIEKKLGPYWDDRCFRSIAHELTTMGRMKTYGGCWNLPDVTVTSNPFEEFFTDSDFGPDTPVMNVSATPAVPVLLIPETSGETISIPGPSGTSGRPADPENGTMTKINAQSSESKLRKASEALGLNTQLPPNHPLIVMFTKTLEISHGNDSQAAKNYVSNVSRVLCYVHQQLSANNLPPKHWADLVSADVEFYVDFFRRREEIGQTKATTINYMKNIRLLFSHVINSFIYEDQSFPKGFDLLPCVQTITKIKLLGHKLGLLYKRTTKQQPTELFERKTTEGENLPDYSKVVGSIIDISETIPTNLTLLEQKFSNLGTVVVRSEKTSSPAEKQLSNLWRKVTCGLAISLLWTSDGPGVPNSGPGQPCWSGCSRCQRPGDSAFKCQFCERTFTTKIGVGVHVSSAHRGGANDQILVERRKSRWPDEEKRLFALAEAKLVFGGVPSGGINRELMLKHQGRTLDSIKGRDFDGGNAGRFASGVRSIHEAVRGSWSKGEPSEVCNAHHGSLRTRSESEDR</sequence>
<evidence type="ECO:0000313" key="4">
    <source>
        <dbReference type="EMBL" id="CAI6370339.1"/>
    </source>
</evidence>
<evidence type="ECO:0000313" key="5">
    <source>
        <dbReference type="Proteomes" id="UP001160148"/>
    </source>
</evidence>
<reference evidence="4 5" key="1">
    <citation type="submission" date="2023-01" db="EMBL/GenBank/DDBJ databases">
        <authorList>
            <person name="Whitehead M."/>
        </authorList>
    </citation>
    <scope>NUCLEOTIDE SEQUENCE [LARGE SCALE GENOMIC DNA]</scope>
</reference>